<evidence type="ECO:0000313" key="1">
    <source>
        <dbReference type="EMBL" id="OLZ63085.1"/>
    </source>
</evidence>
<protein>
    <recommendedName>
        <fullName evidence="3">Secreted protein</fullName>
    </recommendedName>
</protein>
<proteinExistence type="predicted"/>
<name>A0ABX3FYX5_9ACTN</name>
<organism evidence="1 2">
    <name type="scientific">Streptomyces amritsarensis</name>
    <dbReference type="NCBI Taxonomy" id="681158"/>
    <lineage>
        <taxon>Bacteria</taxon>
        <taxon>Bacillati</taxon>
        <taxon>Actinomycetota</taxon>
        <taxon>Actinomycetes</taxon>
        <taxon>Kitasatosporales</taxon>
        <taxon>Streptomycetaceae</taxon>
        <taxon>Streptomyces</taxon>
    </lineage>
</organism>
<evidence type="ECO:0000313" key="2">
    <source>
        <dbReference type="Proteomes" id="UP000187151"/>
    </source>
</evidence>
<gene>
    <name evidence="1" type="ORF">AVW11_21405</name>
</gene>
<dbReference type="EMBL" id="MQUR01000052">
    <property type="protein sequence ID" value="OLZ63085.1"/>
    <property type="molecule type" value="Genomic_DNA"/>
</dbReference>
<reference evidence="1 2" key="1">
    <citation type="submission" date="2016-01" db="EMBL/GenBank/DDBJ databases">
        <title>Streptomyces amritsarensis strain MTCC 11845 genome sequencing and assembly.</title>
        <authorList>
            <person name="Sharma D."/>
            <person name="Nair G.R."/>
            <person name="Kaur G."/>
            <person name="Manhas R.K."/>
            <person name="Mayilraj S."/>
        </authorList>
    </citation>
    <scope>NUCLEOTIDE SEQUENCE [LARGE SCALE GENOMIC DNA]</scope>
    <source>
        <strain evidence="1 2">MTCC 11845</strain>
    </source>
</reference>
<keyword evidence="2" id="KW-1185">Reference proteome</keyword>
<accession>A0ABX3FYX5</accession>
<sequence>MPAGLIAVTGTLLGSVITLTVQRRAGARAEDSTRAGQLRQERLTTYRAYAGSVTALKRATVTLWLRLREDPDGPAACEAFAQIH</sequence>
<evidence type="ECO:0008006" key="3">
    <source>
        <dbReference type="Google" id="ProtNLM"/>
    </source>
</evidence>
<dbReference type="Proteomes" id="UP000187151">
    <property type="component" value="Unassembled WGS sequence"/>
</dbReference>
<comment type="caution">
    <text evidence="1">The sequence shown here is derived from an EMBL/GenBank/DDBJ whole genome shotgun (WGS) entry which is preliminary data.</text>
</comment>